<keyword evidence="2 3" id="KW-0472">Membrane</keyword>
<feature type="transmembrane region" description="Helical" evidence="3">
    <location>
        <begin position="43"/>
        <end position="64"/>
    </location>
</feature>
<dbReference type="OrthoDB" id="3536396at2"/>
<evidence type="ECO:0000313" key="4">
    <source>
        <dbReference type="EMBL" id="OBJ38618.1"/>
    </source>
</evidence>
<evidence type="ECO:0000256" key="2">
    <source>
        <dbReference type="ARBA" id="ARBA00023136"/>
    </source>
</evidence>
<dbReference type="GO" id="GO:0016020">
    <property type="term" value="C:membrane"/>
    <property type="evidence" value="ECO:0007669"/>
    <property type="project" value="UniProtKB-SubCell"/>
</dbReference>
<dbReference type="STRING" id="56689.GCA_001291445_03201"/>
<accession>A0A1A3GTD3</accession>
<protein>
    <recommendedName>
        <fullName evidence="6">Twin-arginine translocation pathway signal</fullName>
    </recommendedName>
</protein>
<dbReference type="AlphaFoldDB" id="A0A1A3GTD3"/>
<organism evidence="4 5">
    <name type="scientific">Mycolicibacterium mucogenicum</name>
    <name type="common">Mycobacterium mucogenicum</name>
    <dbReference type="NCBI Taxonomy" id="56689"/>
    <lineage>
        <taxon>Bacteria</taxon>
        <taxon>Bacillati</taxon>
        <taxon>Actinomycetota</taxon>
        <taxon>Actinomycetes</taxon>
        <taxon>Mycobacteriales</taxon>
        <taxon>Mycobacteriaceae</taxon>
        <taxon>Mycolicibacterium</taxon>
    </lineage>
</organism>
<gene>
    <name evidence="4" type="ORF">A5630_28960</name>
</gene>
<evidence type="ECO:0000256" key="3">
    <source>
        <dbReference type="SAM" id="Phobius"/>
    </source>
</evidence>
<dbReference type="Proteomes" id="UP000093898">
    <property type="component" value="Unassembled WGS sequence"/>
</dbReference>
<dbReference type="PANTHER" id="PTHR37042:SF4">
    <property type="entry name" value="OUTER MEMBRANE PROTEIN RV1973"/>
    <property type="match status" value="1"/>
</dbReference>
<comment type="subcellular location">
    <subcellularLocation>
        <location evidence="1">Membrane</location>
    </subcellularLocation>
</comment>
<comment type="caution">
    <text evidence="4">The sequence shown here is derived from an EMBL/GenBank/DDBJ whole genome shotgun (WGS) entry which is preliminary data.</text>
</comment>
<keyword evidence="3" id="KW-1133">Transmembrane helix</keyword>
<keyword evidence="3" id="KW-0812">Transmembrane</keyword>
<evidence type="ECO:0000256" key="1">
    <source>
        <dbReference type="ARBA" id="ARBA00004370"/>
    </source>
</evidence>
<dbReference type="PANTHER" id="PTHR37042">
    <property type="entry name" value="OUTER MEMBRANE PROTEIN RV1973"/>
    <property type="match status" value="1"/>
</dbReference>
<proteinExistence type="predicted"/>
<evidence type="ECO:0000313" key="5">
    <source>
        <dbReference type="Proteomes" id="UP000093898"/>
    </source>
</evidence>
<evidence type="ECO:0008006" key="6">
    <source>
        <dbReference type="Google" id="ProtNLM"/>
    </source>
</evidence>
<sequence>MTVTVDVEERPVEPDETEVAEAAVVEAEPAAAQSDSRKPWARWAGLALAFAAMLLALAAGYFNWQDGSVRLAQAAATQSVRAASDGTVAMLSYRPETVDTELKSAAGRLTGGFRDEYTKLVDTVVAPGAKQKHISAVATVPDAASVSATENHAVVLVFVNQTTTIGADAPTASTSTVRVTLDKVHDRWLISQFDPV</sequence>
<dbReference type="RefSeq" id="WP_064983905.1">
    <property type="nucleotide sequence ID" value="NZ_LZLC01000196.1"/>
</dbReference>
<dbReference type="EMBL" id="LZLC01000196">
    <property type="protein sequence ID" value="OBJ38618.1"/>
    <property type="molecule type" value="Genomic_DNA"/>
</dbReference>
<reference evidence="4 5" key="1">
    <citation type="submission" date="2016-06" db="EMBL/GenBank/DDBJ databases">
        <authorList>
            <person name="Kjaerup R.B."/>
            <person name="Dalgaard T.S."/>
            <person name="Juul-Madsen H.R."/>
        </authorList>
    </citation>
    <scope>NUCLEOTIDE SEQUENCE [LARGE SCALE GENOMIC DNA]</scope>
    <source>
        <strain evidence="4 5">1127319.6</strain>
    </source>
</reference>
<name>A0A1A3GTD3_MYCMU</name>